<evidence type="ECO:0000259" key="1">
    <source>
        <dbReference type="Pfam" id="PF12706"/>
    </source>
</evidence>
<dbReference type="Gene3D" id="3.60.15.10">
    <property type="entry name" value="Ribonuclease Z/Hydroxyacylglutathione hydrolase-like"/>
    <property type="match status" value="1"/>
</dbReference>
<name>A0A6V8N5H8_9BACT</name>
<sequence>MTPHFLPNLVNRAFGDPGVYLDFLFERRAILFDLGDLAPLAPRKLLRISDVLISHTHIDHFIGFDLLLRILLGREKSLRLFGPPGFLHQVENRLASYSWNLVGSYPCEFRVVAHELHPDGRIVAAEFSSRRAFARENDREGLVQDGLILDEPNFQLRVAFLEHSLPCLAFAFQEKRHVNFMKNRLEELGAPAGPWLSEVKAAVLRDEPDQTLIRVAPGGKGLPEEMVFTLGELKERVLEVVPGEKVVYVTDTAYTPDNCRRIVQLAAGADYLFIEATFLEADRAHLTARQAGELARRAGAARVIPFHFSPRYLGREHELRGEVLAAFQGEPAER</sequence>
<dbReference type="Pfam" id="PF12706">
    <property type="entry name" value="Lactamase_B_2"/>
    <property type="match status" value="2"/>
</dbReference>
<feature type="domain" description="Metallo-beta-lactamase" evidence="1">
    <location>
        <begin position="42"/>
        <end position="127"/>
    </location>
</feature>
<dbReference type="Proteomes" id="UP000587586">
    <property type="component" value="Unassembled WGS sequence"/>
</dbReference>
<dbReference type="InterPro" id="IPR001279">
    <property type="entry name" value="Metallo-B-lactamas"/>
</dbReference>
<keyword evidence="3" id="KW-1185">Reference proteome</keyword>
<proteinExistence type="predicted"/>
<dbReference type="GO" id="GO:0042781">
    <property type="term" value="F:3'-tRNA processing endoribonuclease activity"/>
    <property type="evidence" value="ECO:0007669"/>
    <property type="project" value="TreeGrafter"/>
</dbReference>
<dbReference type="EMBL" id="BLXZ01000002">
    <property type="protein sequence ID" value="GFO67194.1"/>
    <property type="molecule type" value="Genomic_DNA"/>
</dbReference>
<organism evidence="2 3">
    <name type="scientific">Geomonas limicola</name>
    <dbReference type="NCBI Taxonomy" id="2740186"/>
    <lineage>
        <taxon>Bacteria</taxon>
        <taxon>Pseudomonadati</taxon>
        <taxon>Thermodesulfobacteriota</taxon>
        <taxon>Desulfuromonadia</taxon>
        <taxon>Geobacterales</taxon>
        <taxon>Geobacteraceae</taxon>
        <taxon>Geomonas</taxon>
    </lineage>
</organism>
<accession>A0A6V8N5H8</accession>
<reference evidence="3" key="1">
    <citation type="submission" date="2020-06" db="EMBL/GenBank/DDBJ databases">
        <title>Draft genomic sequecing of Geomonas sp. Red745.</title>
        <authorList>
            <person name="Itoh H."/>
            <person name="Xu Z.X."/>
            <person name="Ushijima N."/>
            <person name="Masuda Y."/>
            <person name="Shiratori Y."/>
            <person name="Senoo K."/>
        </authorList>
    </citation>
    <scope>NUCLEOTIDE SEQUENCE [LARGE SCALE GENOMIC DNA]</scope>
    <source>
        <strain evidence="3">Red745</strain>
    </source>
</reference>
<protein>
    <submittedName>
        <fullName evidence="2">Ribonuclease Z</fullName>
    </submittedName>
</protein>
<gene>
    <name evidence="2" type="ORF">GMLC_07730</name>
</gene>
<comment type="caution">
    <text evidence="2">The sequence shown here is derived from an EMBL/GenBank/DDBJ whole genome shotgun (WGS) entry which is preliminary data.</text>
</comment>
<dbReference type="PANTHER" id="PTHR46018:SF7">
    <property type="entry name" value="RIBONUCLEASE Z"/>
    <property type="match status" value="1"/>
</dbReference>
<evidence type="ECO:0000313" key="3">
    <source>
        <dbReference type="Proteomes" id="UP000587586"/>
    </source>
</evidence>
<dbReference type="NCBIfam" id="NF002558">
    <property type="entry name" value="PRK02126.1"/>
    <property type="match status" value="1"/>
</dbReference>
<dbReference type="InterPro" id="IPR036866">
    <property type="entry name" value="RibonucZ/Hydroxyglut_hydro"/>
</dbReference>
<evidence type="ECO:0000313" key="2">
    <source>
        <dbReference type="EMBL" id="GFO67194.1"/>
    </source>
</evidence>
<dbReference type="PANTHER" id="PTHR46018">
    <property type="entry name" value="ZINC PHOSPHODIESTERASE ELAC PROTEIN 1"/>
    <property type="match status" value="1"/>
</dbReference>
<dbReference type="SUPFAM" id="SSF56281">
    <property type="entry name" value="Metallo-hydrolase/oxidoreductase"/>
    <property type="match status" value="1"/>
</dbReference>
<dbReference type="AlphaFoldDB" id="A0A6V8N5H8"/>
<feature type="domain" description="Metallo-beta-lactamase" evidence="1">
    <location>
        <begin position="242"/>
        <end position="308"/>
    </location>
</feature>
<dbReference type="RefSeq" id="WP_183359751.1">
    <property type="nucleotide sequence ID" value="NZ_BLXZ01000002.1"/>
</dbReference>